<dbReference type="GO" id="GO:0000209">
    <property type="term" value="P:protein polyubiquitination"/>
    <property type="evidence" value="ECO:0007669"/>
    <property type="project" value="TreeGrafter"/>
</dbReference>
<feature type="coiled-coil region" evidence="7">
    <location>
        <begin position="170"/>
        <end position="204"/>
    </location>
</feature>
<reference evidence="10 11" key="1">
    <citation type="submission" date="2011-07" db="EMBL/GenBank/DDBJ databases">
        <authorList>
            <person name="Coyne R."/>
            <person name="Brami D."/>
            <person name="Johnson J."/>
            <person name="Hostetler J."/>
            <person name="Hannick L."/>
            <person name="Clark T."/>
            <person name="Cassidy-Hanley D."/>
            <person name="Inman J."/>
        </authorList>
    </citation>
    <scope>NUCLEOTIDE SEQUENCE [LARGE SCALE GENOMIC DNA]</scope>
    <source>
        <strain evidence="10 11">G5</strain>
    </source>
</reference>
<dbReference type="GO" id="GO:0071218">
    <property type="term" value="P:cellular response to misfolded protein"/>
    <property type="evidence" value="ECO:0007669"/>
    <property type="project" value="TreeGrafter"/>
</dbReference>
<evidence type="ECO:0000256" key="1">
    <source>
        <dbReference type="ARBA" id="ARBA00000900"/>
    </source>
</evidence>
<dbReference type="PROSITE" id="PS50005">
    <property type="entry name" value="TPR"/>
    <property type="match status" value="1"/>
</dbReference>
<dbReference type="GO" id="GO:0045862">
    <property type="term" value="P:positive regulation of proteolysis"/>
    <property type="evidence" value="ECO:0007669"/>
    <property type="project" value="TreeGrafter"/>
</dbReference>
<dbReference type="SUPFAM" id="SSF48452">
    <property type="entry name" value="TPR-like"/>
    <property type="match status" value="1"/>
</dbReference>
<dbReference type="Pfam" id="PF13181">
    <property type="entry name" value="TPR_8"/>
    <property type="match status" value="2"/>
</dbReference>
<dbReference type="InterPro" id="IPR011990">
    <property type="entry name" value="TPR-like_helical_dom_sf"/>
</dbReference>
<dbReference type="OrthoDB" id="311243at2759"/>
<dbReference type="SMART" id="SM00504">
    <property type="entry name" value="Ubox"/>
    <property type="match status" value="1"/>
</dbReference>
<dbReference type="Gene3D" id="3.30.40.10">
    <property type="entry name" value="Zinc/RING finger domain, C3HC4 (zinc finger)"/>
    <property type="match status" value="1"/>
</dbReference>
<dbReference type="InterPro" id="IPR003613">
    <property type="entry name" value="Ubox_domain"/>
</dbReference>
<dbReference type="STRING" id="857967.G0R447"/>
<evidence type="ECO:0000313" key="11">
    <source>
        <dbReference type="Proteomes" id="UP000008983"/>
    </source>
</evidence>
<dbReference type="GO" id="GO:0061630">
    <property type="term" value="F:ubiquitin protein ligase activity"/>
    <property type="evidence" value="ECO:0007669"/>
    <property type="project" value="UniProtKB-EC"/>
</dbReference>
<proteinExistence type="predicted"/>
<dbReference type="RefSeq" id="XP_004025219.1">
    <property type="nucleotide sequence ID" value="XM_004025170.1"/>
</dbReference>
<name>G0R447_ICHMU</name>
<evidence type="ECO:0000256" key="2">
    <source>
        <dbReference type="ARBA" id="ARBA00012483"/>
    </source>
</evidence>
<dbReference type="GO" id="GO:0043161">
    <property type="term" value="P:proteasome-mediated ubiquitin-dependent protein catabolic process"/>
    <property type="evidence" value="ECO:0007669"/>
    <property type="project" value="TreeGrafter"/>
</dbReference>
<dbReference type="InParanoid" id="G0R447"/>
<dbReference type="GeneID" id="14903839"/>
<dbReference type="InterPro" id="IPR019734">
    <property type="entry name" value="TPR_rpt"/>
</dbReference>
<comment type="catalytic activity">
    <reaction evidence="1">
        <text>S-ubiquitinyl-[E2 ubiquitin-conjugating enzyme]-L-cysteine + [acceptor protein]-L-lysine = [E2 ubiquitin-conjugating enzyme]-L-cysteine + N(6)-ubiquitinyl-[acceptor protein]-L-lysine.</text>
        <dbReference type="EC" id="2.3.2.27"/>
    </reaction>
</comment>
<evidence type="ECO:0000256" key="4">
    <source>
        <dbReference type="ARBA" id="ARBA00022737"/>
    </source>
</evidence>
<evidence type="ECO:0000256" key="3">
    <source>
        <dbReference type="ARBA" id="ARBA00022679"/>
    </source>
</evidence>
<keyword evidence="3" id="KW-0808">Transferase</keyword>
<evidence type="ECO:0000259" key="9">
    <source>
        <dbReference type="PROSITE" id="PS51698"/>
    </source>
</evidence>
<dbReference type="eggNOG" id="KOG4642">
    <property type="taxonomic scope" value="Eukaryota"/>
</dbReference>
<dbReference type="GO" id="GO:0006515">
    <property type="term" value="P:protein quality control for misfolded or incompletely synthesized proteins"/>
    <property type="evidence" value="ECO:0007669"/>
    <property type="project" value="TreeGrafter"/>
</dbReference>
<organism evidence="10 11">
    <name type="scientific">Ichthyophthirius multifiliis</name>
    <name type="common">White spot disease agent</name>
    <name type="synonym">Ich</name>
    <dbReference type="NCBI Taxonomy" id="5932"/>
    <lineage>
        <taxon>Eukaryota</taxon>
        <taxon>Sar</taxon>
        <taxon>Alveolata</taxon>
        <taxon>Ciliophora</taxon>
        <taxon>Intramacronucleata</taxon>
        <taxon>Oligohymenophorea</taxon>
        <taxon>Hymenostomatida</taxon>
        <taxon>Ophryoglenina</taxon>
        <taxon>Ichthyophthirius</taxon>
    </lineage>
</organism>
<keyword evidence="7" id="KW-0175">Coiled coil</keyword>
<dbReference type="PANTHER" id="PTHR46803">
    <property type="entry name" value="E3 UBIQUITIN-PROTEIN LIGASE CHIP"/>
    <property type="match status" value="1"/>
</dbReference>
<dbReference type="SMART" id="SM00028">
    <property type="entry name" value="TPR"/>
    <property type="match status" value="2"/>
</dbReference>
<dbReference type="GO" id="GO:0005737">
    <property type="term" value="C:cytoplasm"/>
    <property type="evidence" value="ECO:0007669"/>
    <property type="project" value="TreeGrafter"/>
</dbReference>
<dbReference type="SUPFAM" id="SSF57850">
    <property type="entry name" value="RING/U-box"/>
    <property type="match status" value="1"/>
</dbReference>
<feature type="domain" description="U-box" evidence="9">
    <location>
        <begin position="222"/>
        <end position="295"/>
    </location>
</feature>
<feature type="repeat" description="TPR" evidence="6">
    <location>
        <begin position="74"/>
        <end position="107"/>
    </location>
</feature>
<dbReference type="PROSITE" id="PS51698">
    <property type="entry name" value="U_BOX"/>
    <property type="match status" value="1"/>
</dbReference>
<keyword evidence="6" id="KW-0802">TPR repeat</keyword>
<dbReference type="Pfam" id="PF04564">
    <property type="entry name" value="U-box"/>
    <property type="match status" value="1"/>
</dbReference>
<sequence>MQDQPNILPVYQNTRQNSKKKEFQEPKKRKKKSDPLQNTGNYWKQKANDAFNNNNLETAIEYYTQAIEIDSSQSIYYSNRGKCYKKLDKIKQAFDDAVHAIELDENNIKAQLLCGQTLCEIGKNEKSNQKILNGIKRLTRAFTLCSGNKKQQYEKDISIYIYRAKKLLWYKQYEDLKQKKMELLESYKKQIESQNLSQENTQDEINKFIQFIGDPYQQQELSIPDYLVCKISLDLMEDPVITECGQTYEKVVLDEHFKKNGYIDPITRKQISQKVYTNLSVKQGIQEFLNINPWAFEFSQYENYKTIEF</sequence>
<dbReference type="OMA" id="WAGVEHD"/>
<dbReference type="Gene3D" id="1.25.40.10">
    <property type="entry name" value="Tetratricopeptide repeat domain"/>
    <property type="match status" value="1"/>
</dbReference>
<dbReference type="EMBL" id="GL984325">
    <property type="protein sequence ID" value="EGR27767.1"/>
    <property type="molecule type" value="Genomic_DNA"/>
</dbReference>
<evidence type="ECO:0000313" key="10">
    <source>
        <dbReference type="EMBL" id="EGR27767.1"/>
    </source>
</evidence>
<keyword evidence="5" id="KW-0833">Ubl conjugation pathway</keyword>
<evidence type="ECO:0000256" key="7">
    <source>
        <dbReference type="SAM" id="Coils"/>
    </source>
</evidence>
<protein>
    <recommendedName>
        <fullName evidence="2">RING-type E3 ubiquitin transferase</fullName>
        <ecNumber evidence="2">2.3.2.27</ecNumber>
    </recommendedName>
</protein>
<dbReference type="GO" id="GO:0051087">
    <property type="term" value="F:protein-folding chaperone binding"/>
    <property type="evidence" value="ECO:0007669"/>
    <property type="project" value="TreeGrafter"/>
</dbReference>
<evidence type="ECO:0000256" key="6">
    <source>
        <dbReference type="PROSITE-ProRule" id="PRU00339"/>
    </source>
</evidence>
<keyword evidence="4" id="KW-0677">Repeat</keyword>
<dbReference type="EC" id="2.3.2.27" evidence="2"/>
<evidence type="ECO:0000256" key="8">
    <source>
        <dbReference type="SAM" id="MobiDB-lite"/>
    </source>
</evidence>
<keyword evidence="11" id="KW-1185">Reference proteome</keyword>
<accession>G0R447</accession>
<evidence type="ECO:0000256" key="5">
    <source>
        <dbReference type="ARBA" id="ARBA00022786"/>
    </source>
</evidence>
<dbReference type="AlphaFoldDB" id="G0R447"/>
<dbReference type="Proteomes" id="UP000008983">
    <property type="component" value="Unassembled WGS sequence"/>
</dbReference>
<feature type="compositionally biased region" description="Polar residues" evidence="8">
    <location>
        <begin position="1"/>
        <end position="16"/>
    </location>
</feature>
<gene>
    <name evidence="10" type="ORF">IMG5_189680</name>
</gene>
<dbReference type="PANTHER" id="PTHR46803:SF2">
    <property type="entry name" value="E3 UBIQUITIN-PROTEIN LIGASE CHIP"/>
    <property type="match status" value="1"/>
</dbReference>
<dbReference type="InterPro" id="IPR013083">
    <property type="entry name" value="Znf_RING/FYVE/PHD"/>
</dbReference>
<feature type="region of interest" description="Disordered" evidence="8">
    <location>
        <begin position="1"/>
        <end position="41"/>
    </location>
</feature>